<sequence>MCNQSDKAIPFPLDDVKINQVDQIPEIEDPLYSNNWMSISPVEFSMTVENVGSFYAGGGNRIEYSPDKKADEASLELYMNGSIYGAILHQRQILPLHGSSFIFNHSGVMFCGDSGAGKSSLTTSFCLNGAGFLTDDVTPILFKEEKPHIWPKSGKIKLWDDSLQQLSREKQDLTKIRPEDEKYYLEIESNREEAYPLHTILILQVTEDDEVSFEKVQKVEAFSYLHQEIYRREYLFAMPDAESDYLKKISAICNEISIFRVNRPISIQIDEMRKIVSKKVITGNL</sequence>
<dbReference type="EMBL" id="JAKLWS010000029">
    <property type="protein sequence ID" value="MCG2590289.1"/>
    <property type="molecule type" value="Genomic_DNA"/>
</dbReference>
<dbReference type="RefSeq" id="WP_237855661.1">
    <property type="nucleotide sequence ID" value="NZ_JAKLWS010000029.1"/>
</dbReference>
<evidence type="ECO:0000313" key="1">
    <source>
        <dbReference type="EMBL" id="MCG2590289.1"/>
    </source>
</evidence>
<dbReference type="Proteomes" id="UP001165366">
    <property type="component" value="Unassembled WGS sequence"/>
</dbReference>
<reference evidence="1" key="1">
    <citation type="submission" date="2022-01" db="EMBL/GenBank/DDBJ databases">
        <authorList>
            <person name="Wang Y."/>
        </authorList>
    </citation>
    <scope>NUCLEOTIDE SEQUENCE</scope>
    <source>
        <strain evidence="1">WB101</strain>
    </source>
</reference>
<name>A0ABS9KHF4_9BACT</name>
<dbReference type="Gene3D" id="3.40.50.300">
    <property type="entry name" value="P-loop containing nucleotide triphosphate hydrolases"/>
    <property type="match status" value="1"/>
</dbReference>
<evidence type="ECO:0000313" key="2">
    <source>
        <dbReference type="Proteomes" id="UP001165366"/>
    </source>
</evidence>
<keyword evidence="2" id="KW-1185">Reference proteome</keyword>
<accession>A0ABS9KHF4</accession>
<evidence type="ECO:0008006" key="3">
    <source>
        <dbReference type="Google" id="ProtNLM"/>
    </source>
</evidence>
<reference evidence="1" key="2">
    <citation type="submission" date="2024-05" db="EMBL/GenBank/DDBJ databases">
        <title>Rhodohalobacter halophilus gen. nov., sp. nov., a moderately halophilic member of the family Balneolaceae.</title>
        <authorList>
            <person name="Xia J."/>
        </authorList>
    </citation>
    <scope>NUCLEOTIDE SEQUENCE</scope>
    <source>
        <strain evidence="1">WB101</strain>
    </source>
</reference>
<proteinExistence type="predicted"/>
<gene>
    <name evidence="1" type="ORF">L6773_17060</name>
</gene>
<organism evidence="1 2">
    <name type="scientific">Rhodohalobacter sulfatireducens</name>
    <dbReference type="NCBI Taxonomy" id="2911366"/>
    <lineage>
        <taxon>Bacteria</taxon>
        <taxon>Pseudomonadati</taxon>
        <taxon>Balneolota</taxon>
        <taxon>Balneolia</taxon>
        <taxon>Balneolales</taxon>
        <taxon>Balneolaceae</taxon>
        <taxon>Rhodohalobacter</taxon>
    </lineage>
</organism>
<dbReference type="InterPro" id="IPR027417">
    <property type="entry name" value="P-loop_NTPase"/>
</dbReference>
<protein>
    <recommendedName>
        <fullName evidence="3">HPr kinase/phosphorylase C-terminal domain-containing protein</fullName>
    </recommendedName>
</protein>
<dbReference type="SUPFAM" id="SSF53795">
    <property type="entry name" value="PEP carboxykinase-like"/>
    <property type="match status" value="1"/>
</dbReference>
<comment type="caution">
    <text evidence="1">The sequence shown here is derived from an EMBL/GenBank/DDBJ whole genome shotgun (WGS) entry which is preliminary data.</text>
</comment>